<protein>
    <submittedName>
        <fullName evidence="2">Uncharacterized protein</fullName>
    </submittedName>
</protein>
<feature type="region of interest" description="Disordered" evidence="1">
    <location>
        <begin position="20"/>
        <end position="166"/>
    </location>
</feature>
<dbReference type="Proteomes" id="UP001176941">
    <property type="component" value="Chromosome 1"/>
</dbReference>
<keyword evidence="3" id="KW-1185">Reference proteome</keyword>
<feature type="compositionally biased region" description="Polar residues" evidence="1">
    <location>
        <begin position="208"/>
        <end position="224"/>
    </location>
</feature>
<accession>A0ABN8XX36</accession>
<reference evidence="2" key="1">
    <citation type="submission" date="2023-04" db="EMBL/GenBank/DDBJ databases">
        <authorList>
            <consortium name="ELIXIR-Norway"/>
        </authorList>
    </citation>
    <scope>NUCLEOTIDE SEQUENCE [LARGE SCALE GENOMIC DNA]</scope>
</reference>
<feature type="compositionally biased region" description="Basic and acidic residues" evidence="1">
    <location>
        <begin position="152"/>
        <end position="165"/>
    </location>
</feature>
<evidence type="ECO:0000313" key="3">
    <source>
        <dbReference type="Proteomes" id="UP001176941"/>
    </source>
</evidence>
<evidence type="ECO:0000313" key="2">
    <source>
        <dbReference type="EMBL" id="CAI9152144.1"/>
    </source>
</evidence>
<feature type="compositionally biased region" description="Polar residues" evidence="1">
    <location>
        <begin position="20"/>
        <end position="34"/>
    </location>
</feature>
<sequence>MRVRRTCGLLRMPQPFQTERNGSWRSFVSRSPSPLSGAVGAGWPPRTADCRQFREVGRGTWSHPEPLHPGVSARPAAGPEDADPRRGGAGRAPEPKRRFPAAVGRVRRGAGGDHHLSRQLSGTPYARQRPHPVAKPLSGEGGLAPLPLEPGGDGRRRTRPLDSTRSRTLAFLRGRGEQGWRTVARAVPNARRPQQAGGTTFPRFALPSGTTATMSSPPVDSSGSPRRDHA</sequence>
<feature type="compositionally biased region" description="Basic and acidic residues" evidence="1">
    <location>
        <begin position="48"/>
        <end position="57"/>
    </location>
</feature>
<gene>
    <name evidence="2" type="ORF">MRATA1EN1_LOCUS1106</name>
</gene>
<dbReference type="EMBL" id="OX459937">
    <property type="protein sequence ID" value="CAI9152144.1"/>
    <property type="molecule type" value="Genomic_DNA"/>
</dbReference>
<proteinExistence type="predicted"/>
<organism evidence="2 3">
    <name type="scientific">Rangifer tarandus platyrhynchus</name>
    <name type="common">Svalbard reindeer</name>
    <dbReference type="NCBI Taxonomy" id="3082113"/>
    <lineage>
        <taxon>Eukaryota</taxon>
        <taxon>Metazoa</taxon>
        <taxon>Chordata</taxon>
        <taxon>Craniata</taxon>
        <taxon>Vertebrata</taxon>
        <taxon>Euteleostomi</taxon>
        <taxon>Mammalia</taxon>
        <taxon>Eutheria</taxon>
        <taxon>Laurasiatheria</taxon>
        <taxon>Artiodactyla</taxon>
        <taxon>Ruminantia</taxon>
        <taxon>Pecora</taxon>
        <taxon>Cervidae</taxon>
        <taxon>Odocoileinae</taxon>
        <taxon>Rangifer</taxon>
    </lineage>
</organism>
<evidence type="ECO:0000256" key="1">
    <source>
        <dbReference type="SAM" id="MobiDB-lite"/>
    </source>
</evidence>
<feature type="region of interest" description="Disordered" evidence="1">
    <location>
        <begin position="188"/>
        <end position="230"/>
    </location>
</feature>
<name>A0ABN8XX36_RANTA</name>